<gene>
    <name evidence="1" type="ORF">SDC9_58740</name>
</gene>
<dbReference type="AlphaFoldDB" id="A0A644X8Z0"/>
<evidence type="ECO:0000313" key="1">
    <source>
        <dbReference type="EMBL" id="MPM12387.1"/>
    </source>
</evidence>
<reference evidence="1" key="1">
    <citation type="submission" date="2019-08" db="EMBL/GenBank/DDBJ databases">
        <authorList>
            <person name="Kucharzyk K."/>
            <person name="Murdoch R.W."/>
            <person name="Higgins S."/>
            <person name="Loffler F."/>
        </authorList>
    </citation>
    <scope>NUCLEOTIDE SEQUENCE</scope>
</reference>
<dbReference type="EMBL" id="VSSQ01001964">
    <property type="protein sequence ID" value="MPM12387.1"/>
    <property type="molecule type" value="Genomic_DNA"/>
</dbReference>
<accession>A0A644X8Z0</accession>
<comment type="caution">
    <text evidence="1">The sequence shown here is derived from an EMBL/GenBank/DDBJ whole genome shotgun (WGS) entry which is preliminary data.</text>
</comment>
<organism evidence="1">
    <name type="scientific">bioreactor metagenome</name>
    <dbReference type="NCBI Taxonomy" id="1076179"/>
    <lineage>
        <taxon>unclassified sequences</taxon>
        <taxon>metagenomes</taxon>
        <taxon>ecological metagenomes</taxon>
    </lineage>
</organism>
<name>A0A644X8Z0_9ZZZZ</name>
<proteinExistence type="predicted"/>
<sequence>MNGIEISKDQIRNDLKLFSLFKSSVSAYDIINAHIFKRGFVNVIAVCNNKSNHYFDSIIFLNFLVSSATSLAL</sequence>
<protein>
    <submittedName>
        <fullName evidence="1">Uncharacterized protein</fullName>
    </submittedName>
</protein>